<evidence type="ECO:0000313" key="1">
    <source>
        <dbReference type="EMBL" id="EMS57998.1"/>
    </source>
</evidence>
<gene>
    <name evidence="1" type="ORF">TRIUR3_24133</name>
</gene>
<organism evidence="1">
    <name type="scientific">Triticum urartu</name>
    <name type="common">Red wild einkorn</name>
    <name type="synonym">Crithodium urartu</name>
    <dbReference type="NCBI Taxonomy" id="4572"/>
    <lineage>
        <taxon>Eukaryota</taxon>
        <taxon>Viridiplantae</taxon>
        <taxon>Streptophyta</taxon>
        <taxon>Embryophyta</taxon>
        <taxon>Tracheophyta</taxon>
        <taxon>Spermatophyta</taxon>
        <taxon>Magnoliopsida</taxon>
        <taxon>Liliopsida</taxon>
        <taxon>Poales</taxon>
        <taxon>Poaceae</taxon>
        <taxon>BOP clade</taxon>
        <taxon>Pooideae</taxon>
        <taxon>Triticodae</taxon>
        <taxon>Triticeae</taxon>
        <taxon>Triticinae</taxon>
        <taxon>Triticum</taxon>
    </lineage>
</organism>
<dbReference type="EMBL" id="KD137626">
    <property type="protein sequence ID" value="EMS57998.1"/>
    <property type="molecule type" value="Genomic_DNA"/>
</dbReference>
<reference evidence="1" key="1">
    <citation type="journal article" date="2013" name="Nature">
        <title>Draft genome of the wheat A-genome progenitor Triticum urartu.</title>
        <authorList>
            <person name="Ling H.Q."/>
            <person name="Zhao S."/>
            <person name="Liu D."/>
            <person name="Wang J."/>
            <person name="Sun H."/>
            <person name="Zhang C."/>
            <person name="Fan H."/>
            <person name="Li D."/>
            <person name="Dong L."/>
            <person name="Tao Y."/>
            <person name="Gao C."/>
            <person name="Wu H."/>
            <person name="Li Y."/>
            <person name="Cui Y."/>
            <person name="Guo X."/>
            <person name="Zheng S."/>
            <person name="Wang B."/>
            <person name="Yu K."/>
            <person name="Liang Q."/>
            <person name="Yang W."/>
            <person name="Lou X."/>
            <person name="Chen J."/>
            <person name="Feng M."/>
            <person name="Jian J."/>
            <person name="Zhang X."/>
            <person name="Luo G."/>
            <person name="Jiang Y."/>
            <person name="Liu J."/>
            <person name="Wang Z."/>
            <person name="Sha Y."/>
            <person name="Zhang B."/>
            <person name="Wu H."/>
            <person name="Tang D."/>
            <person name="Shen Q."/>
            <person name="Xue P."/>
            <person name="Zou S."/>
            <person name="Wang X."/>
            <person name="Liu X."/>
            <person name="Wang F."/>
            <person name="Yang Y."/>
            <person name="An X."/>
            <person name="Dong Z."/>
            <person name="Zhang K."/>
            <person name="Zhang X."/>
            <person name="Luo M.C."/>
            <person name="Dvorak J."/>
            <person name="Tong Y."/>
            <person name="Wang J."/>
            <person name="Yang H."/>
            <person name="Li Z."/>
            <person name="Wang D."/>
            <person name="Zhang A."/>
            <person name="Wang J."/>
        </authorList>
    </citation>
    <scope>NUCLEOTIDE SEQUENCE</scope>
</reference>
<protein>
    <submittedName>
        <fullName evidence="1">Uncharacterized protein</fullName>
    </submittedName>
</protein>
<proteinExistence type="predicted"/>
<sequence length="145" mass="16731">MRKGKLSVRFPLLEEFADSREQPDRVPLVVVANNGARVDVPAGMFEHTKASLTTLGVEGDVAVLPQHDRVRREHSKEVELCKDGEAKDWEYIYMMMDCKKMGYRIDWLKKKNNNQTTLWGGGPMDAWRGIVGKISKRFFLRVFFI</sequence>
<dbReference type="AlphaFoldDB" id="M7Z4E9"/>
<accession>M7Z4E9</accession>
<name>M7Z4E9_TRIUA</name>